<evidence type="ECO:0000259" key="7">
    <source>
        <dbReference type="PROSITE" id="PS50008"/>
    </source>
</evidence>
<name>A0ABM3ICM5_ZIZJJ</name>
<dbReference type="SUPFAM" id="SSF47473">
    <property type="entry name" value="EF-hand"/>
    <property type="match status" value="1"/>
</dbReference>
<dbReference type="PROSITE" id="PS50007">
    <property type="entry name" value="PIPLC_X_DOMAIN"/>
    <property type="match status" value="1"/>
</dbReference>
<dbReference type="GeneID" id="107413847"/>
<dbReference type="RefSeq" id="XP_048325618.2">
    <property type="nucleotide sequence ID" value="XM_048469661.2"/>
</dbReference>
<dbReference type="InterPro" id="IPR017946">
    <property type="entry name" value="PLC-like_Pdiesterase_TIM-brl"/>
</dbReference>
<dbReference type="CDD" id="cd08599">
    <property type="entry name" value="PI-PLCc_plant"/>
    <property type="match status" value="1"/>
</dbReference>
<dbReference type="SMART" id="SM00239">
    <property type="entry name" value="C2"/>
    <property type="match status" value="1"/>
</dbReference>
<dbReference type="PROSITE" id="PS50008">
    <property type="entry name" value="PIPLC_Y_DOMAIN"/>
    <property type="match status" value="1"/>
</dbReference>
<dbReference type="InterPro" id="IPR001711">
    <property type="entry name" value="PLipase_C_Pinositol-sp_Y"/>
</dbReference>
<evidence type="ECO:0000256" key="2">
    <source>
        <dbReference type="ARBA" id="ARBA00004202"/>
    </source>
</evidence>
<keyword evidence="8" id="KW-1185">Reference proteome</keyword>
<dbReference type="Pfam" id="PF00387">
    <property type="entry name" value="PI-PLC-Y"/>
    <property type="match status" value="1"/>
</dbReference>
<dbReference type="SUPFAM" id="SSF51695">
    <property type="entry name" value="PLC-like phosphodiesterases"/>
    <property type="match status" value="1"/>
</dbReference>
<feature type="compositionally biased region" description="Acidic residues" evidence="5">
    <location>
        <begin position="299"/>
        <end position="313"/>
    </location>
</feature>
<dbReference type="PANTHER" id="PTHR10336:SF154">
    <property type="entry name" value="PHOSPHOINOSITIDE PHOSPHOLIPASE C 2"/>
    <property type="match status" value="1"/>
</dbReference>
<accession>A0ABM3ICM5</accession>
<organism evidence="8 9">
    <name type="scientific">Ziziphus jujuba</name>
    <name type="common">Chinese jujube</name>
    <name type="synonym">Ziziphus sativa</name>
    <dbReference type="NCBI Taxonomy" id="326968"/>
    <lineage>
        <taxon>Eukaryota</taxon>
        <taxon>Viridiplantae</taxon>
        <taxon>Streptophyta</taxon>
        <taxon>Embryophyta</taxon>
        <taxon>Tracheophyta</taxon>
        <taxon>Spermatophyta</taxon>
        <taxon>Magnoliopsida</taxon>
        <taxon>eudicotyledons</taxon>
        <taxon>Gunneridae</taxon>
        <taxon>Pentapetalae</taxon>
        <taxon>rosids</taxon>
        <taxon>fabids</taxon>
        <taxon>Rosales</taxon>
        <taxon>Rhamnaceae</taxon>
        <taxon>Paliureae</taxon>
        <taxon>Ziziphus</taxon>
    </lineage>
</organism>
<dbReference type="Proteomes" id="UP001652623">
    <property type="component" value="Chromosome 8"/>
</dbReference>
<protein>
    <recommendedName>
        <fullName evidence="4">Phosphoinositide phospholipase C</fullName>
        <ecNumber evidence="4">3.1.4.11</ecNumber>
    </recommendedName>
</protein>
<sequence length="591" mass="67697">MSKQSYKVCFCFRRRFRLTVSEAPQTIKKLFEQYSENGIMNADHFLSFLVEEQKEDKVTKEDAQTIIENALRELRHLPIFHRKVFNLEAFFKYLFSDSNPPLSTSPGVHHDMTAPLSHYYIYTGHNSYLTGNQLSSDCSDVPIIHALQRGVRVIELDIWPNSTKDNVEVLHGRTLTTPVELIKCFRSIKEHAFVASEYPVVITLEDHLTPDLQAKVAEMVTQTFGDILFTPGSDCLNEFPSPESLKRRIIISTKPPKEYLESKEIKDNRSESQKEKPVGDEEAWGREVEDPKGRVKNDLDEEDSNDYEEDLDDGDLKSQHVEPPEYKGLIAIHAGKPKGGLEECLKVDPNKVRRLSMSEQQLEKAAETHGKEIVRFTQRNILRVYPKGTRVDSSNYNPMIGWMHGAQMVAFNMQGYGRSLWLMHGMFKANGGCGYVKKPEFLLKTGPHNEVFDPKAKLPVKTTLKVSIYMGEGWYYDFKHTHFDAYSPPDFYARVGIAGVPADTDMKKTRTLEDNWAPSWNEEFQFPLTVPELALLRIEVHEYDMSEKDDFGGQTCLPVSELKKGIRAVSLSSRKGDQYNSVKLLMRFDFV</sequence>
<dbReference type="Pfam" id="PF00388">
    <property type="entry name" value="PI-PLC-X"/>
    <property type="match status" value="1"/>
</dbReference>
<dbReference type="InterPro" id="IPR000909">
    <property type="entry name" value="PLipase_C_PInositol-sp_X_dom"/>
</dbReference>
<keyword evidence="4" id="KW-0442">Lipid degradation</keyword>
<evidence type="ECO:0000256" key="1">
    <source>
        <dbReference type="ARBA" id="ARBA00001195"/>
    </source>
</evidence>
<dbReference type="CDD" id="cd00275">
    <property type="entry name" value="C2_PLC_like"/>
    <property type="match status" value="1"/>
</dbReference>
<dbReference type="InterPro" id="IPR035892">
    <property type="entry name" value="C2_domain_sf"/>
</dbReference>
<dbReference type="SUPFAM" id="SSF49562">
    <property type="entry name" value="C2 domain (Calcium/lipid-binding domain, CaLB)"/>
    <property type="match status" value="1"/>
</dbReference>
<dbReference type="Gene3D" id="3.20.20.190">
    <property type="entry name" value="Phosphatidylinositol (PI) phosphodiesterase"/>
    <property type="match status" value="1"/>
</dbReference>
<feature type="domain" description="PI-PLC Y-box" evidence="7">
    <location>
        <begin position="356"/>
        <end position="442"/>
    </location>
</feature>
<dbReference type="PANTHER" id="PTHR10336">
    <property type="entry name" value="PHOSPHOINOSITIDE-SPECIFIC PHOSPHOLIPASE C FAMILY PROTEIN"/>
    <property type="match status" value="1"/>
</dbReference>
<keyword evidence="4" id="KW-0378">Hydrolase</keyword>
<keyword evidence="3" id="KW-0807">Transducer</keyword>
<dbReference type="Pfam" id="PF00168">
    <property type="entry name" value="C2"/>
    <property type="match status" value="1"/>
</dbReference>
<evidence type="ECO:0000256" key="4">
    <source>
        <dbReference type="RuleBase" id="RU361133"/>
    </source>
</evidence>
<reference evidence="9" key="1">
    <citation type="submission" date="2025-08" db="UniProtKB">
        <authorList>
            <consortium name="RefSeq"/>
        </authorList>
    </citation>
    <scope>IDENTIFICATION</scope>
    <source>
        <tissue evidence="9">Seedling</tissue>
    </source>
</reference>
<proteinExistence type="predicted"/>
<keyword evidence="4" id="KW-0443">Lipid metabolism</keyword>
<feature type="region of interest" description="Disordered" evidence="5">
    <location>
        <begin position="260"/>
        <end position="317"/>
    </location>
</feature>
<dbReference type="InterPro" id="IPR001192">
    <property type="entry name" value="PI-PLC_fam"/>
</dbReference>
<dbReference type="Gene3D" id="1.10.238.10">
    <property type="entry name" value="EF-hand"/>
    <property type="match status" value="1"/>
</dbReference>
<evidence type="ECO:0000256" key="3">
    <source>
        <dbReference type="ARBA" id="ARBA00023224"/>
    </source>
</evidence>
<feature type="domain" description="C2" evidence="6">
    <location>
        <begin position="444"/>
        <end position="573"/>
    </location>
</feature>
<dbReference type="PRINTS" id="PR00390">
    <property type="entry name" value="PHPHLIPASEC"/>
</dbReference>
<comment type="catalytic activity">
    <reaction evidence="1 4">
        <text>a 1,2-diacyl-sn-glycero-3-phospho-(1D-myo-inositol-4,5-bisphosphate) + H2O = 1D-myo-inositol 1,4,5-trisphosphate + a 1,2-diacyl-sn-glycerol + H(+)</text>
        <dbReference type="Rhea" id="RHEA:33179"/>
        <dbReference type="ChEBI" id="CHEBI:15377"/>
        <dbReference type="ChEBI" id="CHEBI:15378"/>
        <dbReference type="ChEBI" id="CHEBI:17815"/>
        <dbReference type="ChEBI" id="CHEBI:58456"/>
        <dbReference type="ChEBI" id="CHEBI:203600"/>
        <dbReference type="EC" id="3.1.4.11"/>
    </reaction>
</comment>
<dbReference type="InterPro" id="IPR015359">
    <property type="entry name" value="PLC_EF-hand-like"/>
</dbReference>
<dbReference type="Gene3D" id="2.60.40.150">
    <property type="entry name" value="C2 domain"/>
    <property type="match status" value="1"/>
</dbReference>
<dbReference type="InterPro" id="IPR011992">
    <property type="entry name" value="EF-hand-dom_pair"/>
</dbReference>
<dbReference type="SMART" id="SM00148">
    <property type="entry name" value="PLCXc"/>
    <property type="match status" value="1"/>
</dbReference>
<gene>
    <name evidence="9" type="primary">LOC107413847</name>
</gene>
<evidence type="ECO:0000313" key="8">
    <source>
        <dbReference type="Proteomes" id="UP001652623"/>
    </source>
</evidence>
<comment type="subcellular location">
    <subcellularLocation>
        <location evidence="2">Cell membrane</location>
        <topology evidence="2">Peripheral membrane protein</topology>
    </subcellularLocation>
</comment>
<evidence type="ECO:0000256" key="5">
    <source>
        <dbReference type="SAM" id="MobiDB-lite"/>
    </source>
</evidence>
<evidence type="ECO:0000259" key="6">
    <source>
        <dbReference type="PROSITE" id="PS50004"/>
    </source>
</evidence>
<feature type="compositionally biased region" description="Basic and acidic residues" evidence="5">
    <location>
        <begin position="260"/>
        <end position="298"/>
    </location>
</feature>
<evidence type="ECO:0000313" key="9">
    <source>
        <dbReference type="RefSeq" id="XP_048325618.2"/>
    </source>
</evidence>
<dbReference type="PROSITE" id="PS50004">
    <property type="entry name" value="C2"/>
    <property type="match status" value="1"/>
</dbReference>
<dbReference type="InterPro" id="IPR000008">
    <property type="entry name" value="C2_dom"/>
</dbReference>
<dbReference type="EC" id="3.1.4.11" evidence="4"/>
<dbReference type="SMART" id="SM00149">
    <property type="entry name" value="PLCYc"/>
    <property type="match status" value="1"/>
</dbReference>
<dbReference type="Pfam" id="PF09279">
    <property type="entry name" value="EF-hand_like"/>
    <property type="match status" value="1"/>
</dbReference>